<dbReference type="InterPro" id="IPR009057">
    <property type="entry name" value="Homeodomain-like_sf"/>
</dbReference>
<dbReference type="STRING" id="292462.AWC05_17990"/>
<dbReference type="Gene3D" id="1.10.357.10">
    <property type="entry name" value="Tetracycline Repressor, domain 2"/>
    <property type="match status" value="1"/>
</dbReference>
<keyword evidence="2 4" id="KW-0238">DNA-binding</keyword>
<dbReference type="GO" id="GO:0003700">
    <property type="term" value="F:DNA-binding transcription factor activity"/>
    <property type="evidence" value="ECO:0007669"/>
    <property type="project" value="TreeGrafter"/>
</dbReference>
<accession>A0A1X1UCM7</accession>
<evidence type="ECO:0000259" key="5">
    <source>
        <dbReference type="PROSITE" id="PS50977"/>
    </source>
</evidence>
<keyword evidence="3" id="KW-0804">Transcription</keyword>
<dbReference type="PANTHER" id="PTHR30055:SF234">
    <property type="entry name" value="HTH-TYPE TRANSCRIPTIONAL REGULATOR BETI"/>
    <property type="match status" value="1"/>
</dbReference>
<proteinExistence type="predicted"/>
<keyword evidence="7" id="KW-1185">Reference proteome</keyword>
<protein>
    <recommendedName>
        <fullName evidence="5">HTH tetR-type domain-containing protein</fullName>
    </recommendedName>
</protein>
<dbReference type="Gene3D" id="1.10.10.60">
    <property type="entry name" value="Homeodomain-like"/>
    <property type="match status" value="1"/>
</dbReference>
<evidence type="ECO:0000256" key="4">
    <source>
        <dbReference type="PROSITE-ProRule" id="PRU00335"/>
    </source>
</evidence>
<feature type="DNA-binding region" description="H-T-H motif" evidence="4">
    <location>
        <begin position="37"/>
        <end position="56"/>
    </location>
</feature>
<dbReference type="EMBL" id="LQOV01000008">
    <property type="protein sequence ID" value="ORV54488.1"/>
    <property type="molecule type" value="Genomic_DNA"/>
</dbReference>
<dbReference type="GO" id="GO:0000976">
    <property type="term" value="F:transcription cis-regulatory region binding"/>
    <property type="evidence" value="ECO:0007669"/>
    <property type="project" value="TreeGrafter"/>
</dbReference>
<dbReference type="PROSITE" id="PS50977">
    <property type="entry name" value="HTH_TETR_2"/>
    <property type="match status" value="1"/>
</dbReference>
<dbReference type="Pfam" id="PF00440">
    <property type="entry name" value="TetR_N"/>
    <property type="match status" value="1"/>
</dbReference>
<dbReference type="InterPro" id="IPR001647">
    <property type="entry name" value="HTH_TetR"/>
</dbReference>
<reference evidence="6 7" key="1">
    <citation type="submission" date="2016-01" db="EMBL/GenBank/DDBJ databases">
        <title>The new phylogeny of the genus Mycobacterium.</title>
        <authorList>
            <person name="Tarcisio F."/>
            <person name="Conor M."/>
            <person name="Antonella G."/>
            <person name="Elisabetta G."/>
            <person name="Giulia F.S."/>
            <person name="Sara T."/>
            <person name="Anna F."/>
            <person name="Clotilde B."/>
            <person name="Roberto B."/>
            <person name="Veronica D.S."/>
            <person name="Fabio R."/>
            <person name="Monica P."/>
            <person name="Olivier J."/>
            <person name="Enrico T."/>
            <person name="Nicola S."/>
        </authorList>
    </citation>
    <scope>NUCLEOTIDE SEQUENCE [LARGE SCALE GENOMIC DNA]</scope>
    <source>
        <strain evidence="6 7">DSM 44852</strain>
    </source>
</reference>
<comment type="caution">
    <text evidence="6">The sequence shown here is derived from an EMBL/GenBank/DDBJ whole genome shotgun (WGS) entry which is preliminary data.</text>
</comment>
<dbReference type="InterPro" id="IPR050109">
    <property type="entry name" value="HTH-type_TetR-like_transc_reg"/>
</dbReference>
<sequence>MSVTSPRNGRRGAEEIRRLVLQAAHRLFSEQGYHGTTTRQIADEAGVGESVLFRNFGSKAQLFETTVVAPFSDFVNHWATTWNVRMTSETDPAEIARSFVKGFYGLADEHKELFRTLMAARVKGGEPVLAEVAARVSAKLADNLRTVRLVLTEHGAARHFRELDAPVTVALSVGSVLSLVLLDDWLFPSDQRRPGRSRQIEEAVQMLLYGVTGR</sequence>
<gene>
    <name evidence="6" type="ORF">AWC05_17990</name>
</gene>
<evidence type="ECO:0000256" key="1">
    <source>
        <dbReference type="ARBA" id="ARBA00023015"/>
    </source>
</evidence>
<evidence type="ECO:0000313" key="6">
    <source>
        <dbReference type="EMBL" id="ORV54488.1"/>
    </source>
</evidence>
<dbReference type="Proteomes" id="UP000193010">
    <property type="component" value="Unassembled WGS sequence"/>
</dbReference>
<keyword evidence="1" id="KW-0805">Transcription regulation</keyword>
<feature type="domain" description="HTH tetR-type" evidence="5">
    <location>
        <begin position="14"/>
        <end position="74"/>
    </location>
</feature>
<evidence type="ECO:0000313" key="7">
    <source>
        <dbReference type="Proteomes" id="UP000193010"/>
    </source>
</evidence>
<organism evidence="6 7">
    <name type="scientific">Mycobacterium florentinum</name>
    <dbReference type="NCBI Taxonomy" id="292462"/>
    <lineage>
        <taxon>Bacteria</taxon>
        <taxon>Bacillati</taxon>
        <taxon>Actinomycetota</taxon>
        <taxon>Actinomycetes</taxon>
        <taxon>Mycobacteriales</taxon>
        <taxon>Mycobacteriaceae</taxon>
        <taxon>Mycobacterium</taxon>
        <taxon>Mycobacterium simiae complex</taxon>
    </lineage>
</organism>
<dbReference type="SUPFAM" id="SSF46689">
    <property type="entry name" value="Homeodomain-like"/>
    <property type="match status" value="1"/>
</dbReference>
<evidence type="ECO:0000256" key="2">
    <source>
        <dbReference type="ARBA" id="ARBA00023125"/>
    </source>
</evidence>
<dbReference type="AlphaFoldDB" id="A0A1X1UCM7"/>
<evidence type="ECO:0000256" key="3">
    <source>
        <dbReference type="ARBA" id="ARBA00023163"/>
    </source>
</evidence>
<name>A0A1X1UCM7_MYCFL</name>
<dbReference type="PANTHER" id="PTHR30055">
    <property type="entry name" value="HTH-TYPE TRANSCRIPTIONAL REGULATOR RUTR"/>
    <property type="match status" value="1"/>
</dbReference>
<dbReference type="PRINTS" id="PR00455">
    <property type="entry name" value="HTHTETR"/>
</dbReference>